<evidence type="ECO:0000313" key="2">
    <source>
        <dbReference type="EMBL" id="MET3611982.1"/>
    </source>
</evidence>
<dbReference type="SUPFAM" id="SSF54637">
    <property type="entry name" value="Thioesterase/thiol ester dehydrase-isomerase"/>
    <property type="match status" value="1"/>
</dbReference>
<dbReference type="InterPro" id="IPR052342">
    <property type="entry name" value="MCH/BMMD"/>
</dbReference>
<dbReference type="CDD" id="cd03454">
    <property type="entry name" value="YdeM"/>
    <property type="match status" value="1"/>
</dbReference>
<evidence type="ECO:0000313" key="3">
    <source>
        <dbReference type="Proteomes" id="UP001549047"/>
    </source>
</evidence>
<comment type="caution">
    <text evidence="2">The sequence shown here is derived from an EMBL/GenBank/DDBJ whole genome shotgun (WGS) entry which is preliminary data.</text>
</comment>
<dbReference type="EMBL" id="JBEPMB010000001">
    <property type="protein sequence ID" value="MET3611982.1"/>
    <property type="molecule type" value="Genomic_DNA"/>
</dbReference>
<organism evidence="2 3">
    <name type="scientific">Rhizobium aquaticum</name>
    <dbReference type="NCBI Taxonomy" id="1549636"/>
    <lineage>
        <taxon>Bacteria</taxon>
        <taxon>Pseudomonadati</taxon>
        <taxon>Pseudomonadota</taxon>
        <taxon>Alphaproteobacteria</taxon>
        <taxon>Hyphomicrobiales</taxon>
        <taxon>Rhizobiaceae</taxon>
        <taxon>Rhizobium/Agrobacterium group</taxon>
        <taxon>Rhizobium</taxon>
    </lineage>
</organism>
<sequence>MADETLYYEDFEEGRAFESAERTVSAEEIIAFAAEFDPQPMHLDEAAGKASILGGLSGSGWHMSSIAMRLFYDSVVSRTAGEGGPGIDVMEWRRPLIAGDTVRLTIRVKTRRPLASRPGIGLVTMEHTMMNQKGERIMRMEAPVLIRMRNQHSAEADQ</sequence>
<dbReference type="Pfam" id="PF01575">
    <property type="entry name" value="MaoC_dehydratas"/>
    <property type="match status" value="1"/>
</dbReference>
<evidence type="ECO:0000259" key="1">
    <source>
        <dbReference type="Pfam" id="PF01575"/>
    </source>
</evidence>
<protein>
    <submittedName>
        <fullName evidence="2">Acyl dehydratase</fullName>
    </submittedName>
</protein>
<dbReference type="PANTHER" id="PTHR43664:SF1">
    <property type="entry name" value="BETA-METHYLMALYL-COA DEHYDRATASE"/>
    <property type="match status" value="1"/>
</dbReference>
<accession>A0ABV2IU24</accession>
<dbReference type="RefSeq" id="WP_354554546.1">
    <property type="nucleotide sequence ID" value="NZ_JBEPMB010000001.1"/>
</dbReference>
<dbReference type="InterPro" id="IPR029069">
    <property type="entry name" value="HotDog_dom_sf"/>
</dbReference>
<gene>
    <name evidence="2" type="ORF">ABID16_000287</name>
</gene>
<dbReference type="PANTHER" id="PTHR43664">
    <property type="entry name" value="MONOAMINE OXIDASE-RELATED"/>
    <property type="match status" value="1"/>
</dbReference>
<feature type="domain" description="MaoC-like" evidence="1">
    <location>
        <begin position="14"/>
        <end position="112"/>
    </location>
</feature>
<dbReference type="Proteomes" id="UP001549047">
    <property type="component" value="Unassembled WGS sequence"/>
</dbReference>
<dbReference type="InterPro" id="IPR002539">
    <property type="entry name" value="MaoC-like_dom"/>
</dbReference>
<dbReference type="Gene3D" id="3.10.129.10">
    <property type="entry name" value="Hotdog Thioesterase"/>
    <property type="match status" value="1"/>
</dbReference>
<reference evidence="2 3" key="1">
    <citation type="submission" date="2024-06" db="EMBL/GenBank/DDBJ databases">
        <title>Genomic Encyclopedia of Type Strains, Phase IV (KMG-IV): sequencing the most valuable type-strain genomes for metagenomic binning, comparative biology and taxonomic classification.</title>
        <authorList>
            <person name="Goeker M."/>
        </authorList>
    </citation>
    <scope>NUCLEOTIDE SEQUENCE [LARGE SCALE GENOMIC DNA]</scope>
    <source>
        <strain evidence="2 3">DSM 29780</strain>
    </source>
</reference>
<keyword evidence="3" id="KW-1185">Reference proteome</keyword>
<name>A0ABV2IU24_9HYPH</name>
<proteinExistence type="predicted"/>